<keyword evidence="3" id="KW-1185">Reference proteome</keyword>
<feature type="transmembrane region" description="Helical" evidence="1">
    <location>
        <begin position="39"/>
        <end position="67"/>
    </location>
</feature>
<keyword evidence="1" id="KW-1133">Transmembrane helix</keyword>
<protein>
    <submittedName>
        <fullName evidence="2">ABC transporter</fullName>
    </submittedName>
</protein>
<dbReference type="OrthoDB" id="3240470at2"/>
<dbReference type="Pfam" id="PF11188">
    <property type="entry name" value="DUF2975"/>
    <property type="match status" value="1"/>
</dbReference>
<dbReference type="EMBL" id="JDYK01000034">
    <property type="protein sequence ID" value="EWS79523.1"/>
    <property type="molecule type" value="Genomic_DNA"/>
</dbReference>
<proteinExistence type="predicted"/>
<dbReference type="InterPro" id="IPR021354">
    <property type="entry name" value="DUF2975"/>
</dbReference>
<evidence type="ECO:0000313" key="3">
    <source>
        <dbReference type="Proteomes" id="UP000023067"/>
    </source>
</evidence>
<dbReference type="RefSeq" id="WP_038374705.1">
    <property type="nucleotide sequence ID" value="NZ_KK070016.1"/>
</dbReference>
<feature type="transmembrane region" description="Helical" evidence="1">
    <location>
        <begin position="79"/>
        <end position="107"/>
    </location>
</feature>
<keyword evidence="1" id="KW-0472">Membrane</keyword>
<evidence type="ECO:0000313" key="2">
    <source>
        <dbReference type="EMBL" id="EWS79523.1"/>
    </source>
</evidence>
<keyword evidence="1" id="KW-0812">Transmembrane</keyword>
<organism evidence="2 3">
    <name type="scientific">Brachybacterium phenoliresistens</name>
    <dbReference type="NCBI Taxonomy" id="396014"/>
    <lineage>
        <taxon>Bacteria</taxon>
        <taxon>Bacillati</taxon>
        <taxon>Actinomycetota</taxon>
        <taxon>Actinomycetes</taxon>
        <taxon>Micrococcales</taxon>
        <taxon>Dermabacteraceae</taxon>
        <taxon>Brachybacterium</taxon>
    </lineage>
</organism>
<reference evidence="2 3" key="1">
    <citation type="submission" date="2014-02" db="EMBL/GenBank/DDBJ databases">
        <title>Genome sequence of Brachybacterium phenoliresistens strain W13A50.</title>
        <authorList>
            <person name="Wang X."/>
        </authorList>
    </citation>
    <scope>NUCLEOTIDE SEQUENCE [LARGE SCALE GENOMIC DNA]</scope>
    <source>
        <strain evidence="2 3">W13A50</strain>
    </source>
</reference>
<accession>Z9JNH8</accession>
<dbReference type="STRING" id="396014.BF93_13240"/>
<dbReference type="HOGENOM" id="CLU_101801_0_0_11"/>
<feature type="transmembrane region" description="Helical" evidence="1">
    <location>
        <begin position="12"/>
        <end position="33"/>
    </location>
</feature>
<evidence type="ECO:0000256" key="1">
    <source>
        <dbReference type="SAM" id="Phobius"/>
    </source>
</evidence>
<feature type="transmembrane region" description="Helical" evidence="1">
    <location>
        <begin position="119"/>
        <end position="140"/>
    </location>
</feature>
<name>Z9JNH8_9MICO</name>
<dbReference type="AlphaFoldDB" id="Z9JNH8"/>
<sequence>MSAVSVHVLRGIIVIALLGSLVVQWGLIPLAWWQSRPDAVSTALAVIGILGVLALQVIGVCILRLLGLVRRGRVFSPRAFRYVDVITASLGAGAVLVLAIAVVGAIANRTTPGDEVAPGLVGLICGFSLVIAGVALVVHVQRQLLAQATRTLARAEHLQSELDEVI</sequence>
<dbReference type="PATRIC" id="fig|396014.3.peg.3686"/>
<dbReference type="Proteomes" id="UP000023067">
    <property type="component" value="Unassembled WGS sequence"/>
</dbReference>
<gene>
    <name evidence="2" type="ORF">BF93_13240</name>
</gene>
<comment type="caution">
    <text evidence="2">The sequence shown here is derived from an EMBL/GenBank/DDBJ whole genome shotgun (WGS) entry which is preliminary data.</text>
</comment>
<dbReference type="eggNOG" id="ENOG5031CCI">
    <property type="taxonomic scope" value="Bacteria"/>
</dbReference>